<sequence length="139" mass="15873">MDHYSIRNFIPEDVSSIYNIQVAYNKAYPEASVIPGEAYLSPEFNNGNMFCVLNDKGEIVGYSSIYPILTEDSSDRAENVLWVEIKNDPLTADQAILREMLFQQLMIRASEIQKGAVNNRTKICFTYFPSERENAAYVK</sequence>
<dbReference type="AlphaFoldDB" id="X4ZZY1"/>
<reference evidence="1 2" key="1">
    <citation type="journal article" date="2014" name="PLoS Genet.">
        <title>Comparative Genomic Analysis of N2-Fixing and Non-N2-Fixing Paenibacillus spp.: Organization, Evolution and Expression of the Nitrogen Fixation Genes.</title>
        <authorList>
            <person name="Xie J.B."/>
            <person name="Du Z."/>
            <person name="Bai L."/>
            <person name="Tian C."/>
            <person name="Zhang Y."/>
            <person name="Xie J.Y."/>
            <person name="Wang T."/>
            <person name="Liu X."/>
            <person name="Chen X."/>
            <person name="Cheng Q."/>
            <person name="Chen S."/>
            <person name="Li J."/>
        </authorList>
    </citation>
    <scope>NUCLEOTIDE SEQUENCE [LARGE SCALE GENOMIC DNA]</scope>
    <source>
        <strain evidence="1 2">T27</strain>
    </source>
</reference>
<dbReference type="EMBL" id="CP004078">
    <property type="protein sequence ID" value="AHV97199.1"/>
    <property type="molecule type" value="Genomic_DNA"/>
</dbReference>
<dbReference type="HOGENOM" id="CLU_1843166_0_0_9"/>
<gene>
    <name evidence="1" type="ORF">PSAB_11355</name>
</gene>
<keyword evidence="2" id="KW-1185">Reference proteome</keyword>
<protein>
    <recommendedName>
        <fullName evidence="3">N-acetyltransferase domain-containing protein</fullName>
    </recommendedName>
</protein>
<evidence type="ECO:0000313" key="1">
    <source>
        <dbReference type="EMBL" id="AHV97199.1"/>
    </source>
</evidence>
<name>X4ZZY1_9BACL</name>
<dbReference type="RefSeq" id="WP_025334729.1">
    <property type="nucleotide sequence ID" value="NZ_CP004078.1"/>
</dbReference>
<accession>X4ZZY1</accession>
<dbReference type="SUPFAM" id="SSF55729">
    <property type="entry name" value="Acyl-CoA N-acyltransferases (Nat)"/>
    <property type="match status" value="1"/>
</dbReference>
<proteinExistence type="predicted"/>
<dbReference type="KEGG" id="psab:PSAB_11355"/>
<organism evidence="1 2">
    <name type="scientific">Paenibacillus sabinae T27</name>
    <dbReference type="NCBI Taxonomy" id="1268072"/>
    <lineage>
        <taxon>Bacteria</taxon>
        <taxon>Bacillati</taxon>
        <taxon>Bacillota</taxon>
        <taxon>Bacilli</taxon>
        <taxon>Bacillales</taxon>
        <taxon>Paenibacillaceae</taxon>
        <taxon>Paenibacillus</taxon>
    </lineage>
</organism>
<dbReference type="PATRIC" id="fig|1268072.3.peg.2359"/>
<evidence type="ECO:0008006" key="3">
    <source>
        <dbReference type="Google" id="ProtNLM"/>
    </source>
</evidence>
<dbReference type="InterPro" id="IPR016181">
    <property type="entry name" value="Acyl_CoA_acyltransferase"/>
</dbReference>
<dbReference type="Proteomes" id="UP000019772">
    <property type="component" value="Chromosome"/>
</dbReference>
<evidence type="ECO:0000313" key="2">
    <source>
        <dbReference type="Proteomes" id="UP000019772"/>
    </source>
</evidence>